<proteinExistence type="predicted"/>
<dbReference type="AlphaFoldDB" id="A0AAE1CZ13"/>
<reference evidence="1" key="1">
    <citation type="journal article" date="2023" name="G3 (Bethesda)">
        <title>A reference genome for the long-term kleptoplast-retaining sea slug Elysia crispata morphotype clarki.</title>
        <authorList>
            <person name="Eastman K.E."/>
            <person name="Pendleton A.L."/>
            <person name="Shaikh M.A."/>
            <person name="Suttiyut T."/>
            <person name="Ogas R."/>
            <person name="Tomko P."/>
            <person name="Gavelis G."/>
            <person name="Widhalm J.R."/>
            <person name="Wisecaver J.H."/>
        </authorList>
    </citation>
    <scope>NUCLEOTIDE SEQUENCE</scope>
    <source>
        <strain evidence="1">ECLA1</strain>
    </source>
</reference>
<dbReference type="EMBL" id="JAWDGP010006242">
    <property type="protein sequence ID" value="KAK3744846.1"/>
    <property type="molecule type" value="Genomic_DNA"/>
</dbReference>
<comment type="caution">
    <text evidence="1">The sequence shown here is derived from an EMBL/GenBank/DDBJ whole genome shotgun (WGS) entry which is preliminary data.</text>
</comment>
<organism evidence="1 2">
    <name type="scientific">Elysia crispata</name>
    <name type="common">lettuce slug</name>
    <dbReference type="NCBI Taxonomy" id="231223"/>
    <lineage>
        <taxon>Eukaryota</taxon>
        <taxon>Metazoa</taxon>
        <taxon>Spiralia</taxon>
        <taxon>Lophotrochozoa</taxon>
        <taxon>Mollusca</taxon>
        <taxon>Gastropoda</taxon>
        <taxon>Heterobranchia</taxon>
        <taxon>Euthyneura</taxon>
        <taxon>Panpulmonata</taxon>
        <taxon>Sacoglossa</taxon>
        <taxon>Placobranchoidea</taxon>
        <taxon>Plakobranchidae</taxon>
        <taxon>Elysia</taxon>
    </lineage>
</organism>
<evidence type="ECO:0000313" key="1">
    <source>
        <dbReference type="EMBL" id="KAK3744846.1"/>
    </source>
</evidence>
<dbReference type="Proteomes" id="UP001283361">
    <property type="component" value="Unassembled WGS sequence"/>
</dbReference>
<keyword evidence="2" id="KW-1185">Reference proteome</keyword>
<sequence length="150" mass="16885">MKATISYYRDIGQPFKYMILVTKIFKAFSDERFKLTRRDLSIALANNVEACRHIEELGVKTAQGELGRQFVAIEPESLTKVFIALLLEVLVRQVDGCGGGNVPDCQRGGRFHELCWEWCFVARASLETEGSGGWCVMVGMIVLRLCFEEG</sequence>
<accession>A0AAE1CZ13</accession>
<gene>
    <name evidence="1" type="ORF">RRG08_050784</name>
</gene>
<evidence type="ECO:0000313" key="2">
    <source>
        <dbReference type="Proteomes" id="UP001283361"/>
    </source>
</evidence>
<name>A0AAE1CZ13_9GAST</name>
<protein>
    <submittedName>
        <fullName evidence="1">Uncharacterized protein</fullName>
    </submittedName>
</protein>